<organism evidence="1 2">
    <name type="scientific">Protopolystoma xenopodis</name>
    <dbReference type="NCBI Taxonomy" id="117903"/>
    <lineage>
        <taxon>Eukaryota</taxon>
        <taxon>Metazoa</taxon>
        <taxon>Spiralia</taxon>
        <taxon>Lophotrochozoa</taxon>
        <taxon>Platyhelminthes</taxon>
        <taxon>Monogenea</taxon>
        <taxon>Polyopisthocotylea</taxon>
        <taxon>Polystomatidea</taxon>
        <taxon>Polystomatidae</taxon>
        <taxon>Protopolystoma</taxon>
    </lineage>
</organism>
<dbReference type="Proteomes" id="UP000784294">
    <property type="component" value="Unassembled WGS sequence"/>
</dbReference>
<protein>
    <submittedName>
        <fullName evidence="1">Uncharacterized protein</fullName>
    </submittedName>
</protein>
<proteinExistence type="predicted"/>
<evidence type="ECO:0000313" key="1">
    <source>
        <dbReference type="EMBL" id="VEL32323.1"/>
    </source>
</evidence>
<name>A0A448XAK9_9PLAT</name>
<dbReference type="AlphaFoldDB" id="A0A448XAK9"/>
<gene>
    <name evidence="1" type="ORF">PXEA_LOCUS25763</name>
</gene>
<evidence type="ECO:0000313" key="2">
    <source>
        <dbReference type="Proteomes" id="UP000784294"/>
    </source>
</evidence>
<comment type="caution">
    <text evidence="1">The sequence shown here is derived from an EMBL/GenBank/DDBJ whole genome shotgun (WGS) entry which is preliminary data.</text>
</comment>
<keyword evidence="2" id="KW-1185">Reference proteome</keyword>
<accession>A0A448XAK9</accession>
<sequence>MSLTADELDPLREEGNTDSVAKTYLDSVTFYWYHVNRPFEANRLVFCNRASRCLAVGLATFVDSRHSAARRS</sequence>
<reference evidence="1" key="1">
    <citation type="submission" date="2018-11" db="EMBL/GenBank/DDBJ databases">
        <authorList>
            <consortium name="Pathogen Informatics"/>
        </authorList>
    </citation>
    <scope>NUCLEOTIDE SEQUENCE</scope>
</reference>
<dbReference type="EMBL" id="CAAALY010133053">
    <property type="protein sequence ID" value="VEL32323.1"/>
    <property type="molecule type" value="Genomic_DNA"/>
</dbReference>